<dbReference type="EC" id="2.7.7.108" evidence="5"/>
<protein>
    <recommendedName>
        <fullName evidence="5">protein adenylyltransferase</fullName>
        <ecNumber evidence="5">2.7.7.108</ecNumber>
    </recommendedName>
</protein>
<gene>
    <name evidence="10" type="ORF">F9L08_26435</name>
</gene>
<evidence type="ECO:0000256" key="8">
    <source>
        <dbReference type="SAM" id="MobiDB-lite"/>
    </source>
</evidence>
<evidence type="ECO:0000259" key="9">
    <source>
        <dbReference type="PROSITE" id="PS51459"/>
    </source>
</evidence>
<dbReference type="InterPro" id="IPR036597">
    <property type="entry name" value="Fido-like_dom_sf"/>
</dbReference>
<evidence type="ECO:0000256" key="3">
    <source>
        <dbReference type="ARBA" id="ARBA00022741"/>
    </source>
</evidence>
<evidence type="ECO:0000256" key="6">
    <source>
        <dbReference type="ARBA" id="ARBA00047939"/>
    </source>
</evidence>
<dbReference type="PANTHER" id="PTHR39560">
    <property type="entry name" value="PROTEIN ADENYLYLTRANSFERASE FIC-RELATED"/>
    <property type="match status" value="1"/>
</dbReference>
<organism evidence="10 11">
    <name type="scientific">Brucella tritici</name>
    <dbReference type="NCBI Taxonomy" id="94626"/>
    <lineage>
        <taxon>Bacteria</taxon>
        <taxon>Pseudomonadati</taxon>
        <taxon>Pseudomonadota</taxon>
        <taxon>Alphaproteobacteria</taxon>
        <taxon>Hyphomicrobiales</taxon>
        <taxon>Brucellaceae</taxon>
        <taxon>Brucella/Ochrobactrum group</taxon>
        <taxon>Brucella</taxon>
    </lineage>
</organism>
<dbReference type="GO" id="GO:0051302">
    <property type="term" value="P:regulation of cell division"/>
    <property type="evidence" value="ECO:0007669"/>
    <property type="project" value="TreeGrafter"/>
</dbReference>
<dbReference type="Proteomes" id="UP000481643">
    <property type="component" value="Unassembled WGS sequence"/>
</dbReference>
<dbReference type="GO" id="GO:0005524">
    <property type="term" value="F:ATP binding"/>
    <property type="evidence" value="ECO:0007669"/>
    <property type="project" value="UniProtKB-KW"/>
</dbReference>
<dbReference type="PROSITE" id="PS51459">
    <property type="entry name" value="FIDO"/>
    <property type="match status" value="1"/>
</dbReference>
<keyword evidence="2" id="KW-0548">Nucleotidyltransferase</keyword>
<dbReference type="InterPro" id="IPR003812">
    <property type="entry name" value="Fido"/>
</dbReference>
<evidence type="ECO:0000256" key="4">
    <source>
        <dbReference type="ARBA" id="ARBA00022840"/>
    </source>
</evidence>
<name>A0A6L3Y726_9HYPH</name>
<dbReference type="RefSeq" id="WP_151653998.1">
    <property type="nucleotide sequence ID" value="NZ_WBVX01000046.1"/>
</dbReference>
<evidence type="ECO:0000256" key="7">
    <source>
        <dbReference type="ARBA" id="ARBA00048696"/>
    </source>
</evidence>
<evidence type="ECO:0000313" key="10">
    <source>
        <dbReference type="EMBL" id="KAB2676533.1"/>
    </source>
</evidence>
<evidence type="ECO:0000313" key="11">
    <source>
        <dbReference type="Proteomes" id="UP000481643"/>
    </source>
</evidence>
<keyword evidence="3" id="KW-0547">Nucleotide-binding</keyword>
<dbReference type="SUPFAM" id="SSF140931">
    <property type="entry name" value="Fic-like"/>
    <property type="match status" value="1"/>
</dbReference>
<sequence>MSFTYPNSDALKNKAGITDYEQLEREVAENVLARSIELSEGRGPAPTFDKAHLQALHKHLFQDVFEWAGELRHQPFTFADGSQASMPTMQKRGGKGFAVNRQIETGLNSLMSDLQSRDLLRGLDRETFTNEAADAFARLNSIHPFREGNGRTQRAFFEALGEQAGHPLDFGVISAERMTVVSIAAHEDGDLAPMRRMFAEIADPERVNALEVAQRAIEKFRPAQAPHVTSWDGIYMATTEAGEGYHGRFTGAAGPNFMMQRYDGSIIVGNVIDLPEPRPQSGDEITFIASGLSQQVQNLSPLISAVQDWPQSVSQTVAERIETLPEVRTFRADLAKAVAAVWQDPQAVLAELQRRIEVERRPVSEFAQEIRNSPQSLGELHGTKNLFGRADAAREKAIDMLPLAVAAMHDYGKLHHTMTADLTRDEERFRQRMSQPVNDLSPQAQTLVRMVENVPSHALSEIIARGEYKNALQELRGFVEDIQTHFKAHDGSKGLDRERLSQVLPNLPQHKIHEFCRSVACAETIGSRASAIEQANSQTLARSHSHEQSPSKGFEI</sequence>
<comment type="catalytic activity">
    <reaction evidence="6">
        <text>L-threonyl-[protein] + ATP = 3-O-(5'-adenylyl)-L-threonyl-[protein] + diphosphate</text>
        <dbReference type="Rhea" id="RHEA:54292"/>
        <dbReference type="Rhea" id="RHEA-COMP:11060"/>
        <dbReference type="Rhea" id="RHEA-COMP:13847"/>
        <dbReference type="ChEBI" id="CHEBI:30013"/>
        <dbReference type="ChEBI" id="CHEBI:30616"/>
        <dbReference type="ChEBI" id="CHEBI:33019"/>
        <dbReference type="ChEBI" id="CHEBI:138113"/>
        <dbReference type="EC" id="2.7.7.108"/>
    </reaction>
</comment>
<feature type="compositionally biased region" description="Basic and acidic residues" evidence="8">
    <location>
        <begin position="544"/>
        <end position="556"/>
    </location>
</feature>
<keyword evidence="4" id="KW-0067">ATP-binding</keyword>
<comment type="caution">
    <text evidence="10">The sequence shown here is derived from an EMBL/GenBank/DDBJ whole genome shotgun (WGS) entry which is preliminary data.</text>
</comment>
<dbReference type="EMBL" id="WBVX01000046">
    <property type="protein sequence ID" value="KAB2676533.1"/>
    <property type="molecule type" value="Genomic_DNA"/>
</dbReference>
<feature type="region of interest" description="Disordered" evidence="8">
    <location>
        <begin position="535"/>
        <end position="556"/>
    </location>
</feature>
<evidence type="ECO:0000256" key="2">
    <source>
        <dbReference type="ARBA" id="ARBA00022695"/>
    </source>
</evidence>
<reference evidence="10 11" key="1">
    <citation type="submission" date="2019-09" db="EMBL/GenBank/DDBJ databases">
        <title>Taxonomic organization of the family Brucellaceae based on a phylogenomic approach.</title>
        <authorList>
            <person name="Leclercq S."/>
            <person name="Cloeckaert A."/>
            <person name="Zygmunt M.S."/>
        </authorList>
    </citation>
    <scope>NUCLEOTIDE SEQUENCE [LARGE SCALE GENOMIC DNA]</scope>
    <source>
        <strain evidence="10 11">WS1830</strain>
    </source>
</reference>
<dbReference type="GO" id="GO:0070733">
    <property type="term" value="F:AMPylase activity"/>
    <property type="evidence" value="ECO:0007669"/>
    <property type="project" value="UniProtKB-EC"/>
</dbReference>
<keyword evidence="1" id="KW-0808">Transferase</keyword>
<dbReference type="AlphaFoldDB" id="A0A6L3Y726"/>
<proteinExistence type="predicted"/>
<evidence type="ECO:0000256" key="5">
    <source>
        <dbReference type="ARBA" id="ARBA00034531"/>
    </source>
</evidence>
<comment type="catalytic activity">
    <reaction evidence="7">
        <text>L-tyrosyl-[protein] + ATP = O-(5'-adenylyl)-L-tyrosyl-[protein] + diphosphate</text>
        <dbReference type="Rhea" id="RHEA:54288"/>
        <dbReference type="Rhea" id="RHEA-COMP:10136"/>
        <dbReference type="Rhea" id="RHEA-COMP:13846"/>
        <dbReference type="ChEBI" id="CHEBI:30616"/>
        <dbReference type="ChEBI" id="CHEBI:33019"/>
        <dbReference type="ChEBI" id="CHEBI:46858"/>
        <dbReference type="ChEBI" id="CHEBI:83624"/>
        <dbReference type="EC" id="2.7.7.108"/>
    </reaction>
</comment>
<accession>A0A6L3Y726</accession>
<feature type="domain" description="Fido" evidence="9">
    <location>
        <begin position="48"/>
        <end position="200"/>
    </location>
</feature>
<dbReference type="Gene3D" id="1.10.3290.10">
    <property type="entry name" value="Fido-like domain"/>
    <property type="match status" value="1"/>
</dbReference>
<dbReference type="PANTHER" id="PTHR39560:SF1">
    <property type="entry name" value="PROTEIN ADENYLYLTRANSFERASE FIC-RELATED"/>
    <property type="match status" value="1"/>
</dbReference>
<evidence type="ECO:0000256" key="1">
    <source>
        <dbReference type="ARBA" id="ARBA00022679"/>
    </source>
</evidence>
<dbReference type="Pfam" id="PF02661">
    <property type="entry name" value="Fic"/>
    <property type="match status" value="1"/>
</dbReference>